<evidence type="ECO:0000256" key="2">
    <source>
        <dbReference type="ARBA" id="ARBA00022692"/>
    </source>
</evidence>
<dbReference type="PANTHER" id="PTHR12546">
    <property type="entry name" value="FER-1-LIKE"/>
    <property type="match status" value="1"/>
</dbReference>
<feature type="region of interest" description="Disordered" evidence="8">
    <location>
        <begin position="230"/>
        <end position="263"/>
    </location>
</feature>
<proteinExistence type="predicted"/>
<keyword evidence="4" id="KW-1133">Transmembrane helix</keyword>
<dbReference type="Pfam" id="PF00168">
    <property type="entry name" value="C2"/>
    <property type="match status" value="1"/>
</dbReference>
<evidence type="ECO:0000256" key="1">
    <source>
        <dbReference type="ARBA" id="ARBA00004167"/>
    </source>
</evidence>
<dbReference type="PROSITE" id="PS50004">
    <property type="entry name" value="C2"/>
    <property type="match status" value="1"/>
</dbReference>
<dbReference type="GO" id="GO:0005509">
    <property type="term" value="F:calcium ion binding"/>
    <property type="evidence" value="ECO:0007669"/>
    <property type="project" value="TreeGrafter"/>
</dbReference>
<dbReference type="SUPFAM" id="SSF49854">
    <property type="entry name" value="Spermadhesin, CUB domain"/>
    <property type="match status" value="1"/>
</dbReference>
<dbReference type="CDD" id="cd04037">
    <property type="entry name" value="C2E_Ferlin"/>
    <property type="match status" value="1"/>
</dbReference>
<evidence type="ECO:0000259" key="9">
    <source>
        <dbReference type="PROSITE" id="PS01180"/>
    </source>
</evidence>
<dbReference type="InterPro" id="IPR037724">
    <property type="entry name" value="C2E_Ferlin"/>
</dbReference>
<feature type="region of interest" description="Disordered" evidence="8">
    <location>
        <begin position="449"/>
        <end position="477"/>
    </location>
</feature>
<feature type="domain" description="CUB" evidence="9">
    <location>
        <begin position="489"/>
        <end position="548"/>
    </location>
</feature>
<feature type="compositionally biased region" description="Basic and acidic residues" evidence="8">
    <location>
        <begin position="232"/>
        <end position="248"/>
    </location>
</feature>
<organism evidence="11 12">
    <name type="scientific">Camelus dromedarius</name>
    <name type="common">Dromedary</name>
    <name type="synonym">Arabian camel</name>
    <dbReference type="NCBI Taxonomy" id="9838"/>
    <lineage>
        <taxon>Eukaryota</taxon>
        <taxon>Metazoa</taxon>
        <taxon>Chordata</taxon>
        <taxon>Craniata</taxon>
        <taxon>Vertebrata</taxon>
        <taxon>Euteleostomi</taxon>
        <taxon>Mammalia</taxon>
        <taxon>Eutheria</taxon>
        <taxon>Laurasiatheria</taxon>
        <taxon>Artiodactyla</taxon>
        <taxon>Tylopoda</taxon>
        <taxon>Camelidae</taxon>
        <taxon>Camelus</taxon>
    </lineage>
</organism>
<dbReference type="InterPro" id="IPR035914">
    <property type="entry name" value="Sperma_CUB_dom_sf"/>
</dbReference>
<dbReference type="EMBL" id="JWIN03000008">
    <property type="protein sequence ID" value="KAB1275305.1"/>
    <property type="molecule type" value="Genomic_DNA"/>
</dbReference>
<evidence type="ECO:0000259" key="10">
    <source>
        <dbReference type="PROSITE" id="PS50004"/>
    </source>
</evidence>
<gene>
    <name evidence="11" type="primary">Otoferlin</name>
    <name evidence="11" type="ORF">Cadr_000009855</name>
</gene>
<dbReference type="InterPro" id="IPR055072">
    <property type="entry name" value="Ferlin_DSRM"/>
</dbReference>
<dbReference type="InterPro" id="IPR037721">
    <property type="entry name" value="Ferlin"/>
</dbReference>
<dbReference type="PANTHER" id="PTHR12546:SF32">
    <property type="entry name" value="OTOFERLIN"/>
    <property type="match status" value="1"/>
</dbReference>
<evidence type="ECO:0000256" key="3">
    <source>
        <dbReference type="ARBA" id="ARBA00022737"/>
    </source>
</evidence>
<dbReference type="CDD" id="cd00041">
    <property type="entry name" value="CUB"/>
    <property type="match status" value="1"/>
</dbReference>
<evidence type="ECO:0000313" key="12">
    <source>
        <dbReference type="Proteomes" id="UP000299084"/>
    </source>
</evidence>
<evidence type="ECO:0000256" key="6">
    <source>
        <dbReference type="ARBA" id="ARBA00023157"/>
    </source>
</evidence>
<dbReference type="Gene3D" id="2.60.40.150">
    <property type="entry name" value="C2 domain"/>
    <property type="match status" value="1"/>
</dbReference>
<feature type="region of interest" description="Disordered" evidence="8">
    <location>
        <begin position="157"/>
        <end position="182"/>
    </location>
</feature>
<name>A0A5N4DW09_CAMDR</name>
<accession>A0A5N4DW09</accession>
<dbReference type="GO" id="GO:0030672">
    <property type="term" value="C:synaptic vesicle membrane"/>
    <property type="evidence" value="ECO:0007669"/>
    <property type="project" value="TreeGrafter"/>
</dbReference>
<dbReference type="GO" id="GO:0035612">
    <property type="term" value="F:AP-2 adaptor complex binding"/>
    <property type="evidence" value="ECO:0007669"/>
    <property type="project" value="TreeGrafter"/>
</dbReference>
<comment type="caution">
    <text evidence="11">The sequence shown here is derived from an EMBL/GenBank/DDBJ whole genome shotgun (WGS) entry which is preliminary data.</text>
</comment>
<dbReference type="PROSITE" id="PS01180">
    <property type="entry name" value="CUB"/>
    <property type="match status" value="1"/>
</dbReference>
<reference evidence="11 12" key="1">
    <citation type="journal article" date="2019" name="Mol. Ecol. Resour.">
        <title>Improving Illumina assemblies with Hi-C and long reads: an example with the North African dromedary.</title>
        <authorList>
            <person name="Elbers J.P."/>
            <person name="Rogers M.F."/>
            <person name="Perelman P.L."/>
            <person name="Proskuryakova A.A."/>
            <person name="Serdyukova N.A."/>
            <person name="Johnson W.E."/>
            <person name="Horin P."/>
            <person name="Corander J."/>
            <person name="Murphy D."/>
            <person name="Burger P.A."/>
        </authorList>
    </citation>
    <scope>NUCLEOTIDE SEQUENCE [LARGE SCALE GENOMIC DNA]</scope>
    <source>
        <strain evidence="11">Drom800</strain>
        <tissue evidence="11">Blood</tissue>
    </source>
</reference>
<dbReference type="Proteomes" id="UP000299084">
    <property type="component" value="Unassembled WGS sequence"/>
</dbReference>
<evidence type="ECO:0000313" key="11">
    <source>
        <dbReference type="EMBL" id="KAB1275305.1"/>
    </source>
</evidence>
<keyword evidence="2" id="KW-0812">Transmembrane</keyword>
<keyword evidence="5" id="KW-0472">Membrane</keyword>
<comment type="caution">
    <text evidence="7">Lacks conserved residue(s) required for the propagation of feature annotation.</text>
</comment>
<dbReference type="GO" id="GO:0007009">
    <property type="term" value="P:plasma membrane organization"/>
    <property type="evidence" value="ECO:0007669"/>
    <property type="project" value="TreeGrafter"/>
</dbReference>
<keyword evidence="3" id="KW-0677">Repeat</keyword>
<dbReference type="GO" id="GO:0048787">
    <property type="term" value="C:presynaptic active zone membrane"/>
    <property type="evidence" value="ECO:0007669"/>
    <property type="project" value="TreeGrafter"/>
</dbReference>
<dbReference type="Pfam" id="PF22901">
    <property type="entry name" value="dsrm_Ferlin"/>
    <property type="match status" value="1"/>
</dbReference>
<dbReference type="InterPro" id="IPR000859">
    <property type="entry name" value="CUB_dom"/>
</dbReference>
<protein>
    <submittedName>
        <fullName evidence="11">Otoferlin</fullName>
    </submittedName>
</protein>
<dbReference type="SUPFAM" id="SSF49562">
    <property type="entry name" value="C2 domain (Calcium/lipid-binding domain, CaLB)"/>
    <property type="match status" value="1"/>
</dbReference>
<dbReference type="AlphaFoldDB" id="A0A5N4DW09"/>
<dbReference type="Pfam" id="PF00431">
    <property type="entry name" value="CUB"/>
    <property type="match status" value="1"/>
</dbReference>
<dbReference type="GO" id="GO:0016082">
    <property type="term" value="P:synaptic vesicle priming"/>
    <property type="evidence" value="ECO:0007669"/>
    <property type="project" value="TreeGrafter"/>
</dbReference>
<evidence type="ECO:0000256" key="8">
    <source>
        <dbReference type="SAM" id="MobiDB-lite"/>
    </source>
</evidence>
<feature type="compositionally biased region" description="Polar residues" evidence="8">
    <location>
        <begin position="249"/>
        <end position="260"/>
    </location>
</feature>
<comment type="subcellular location">
    <subcellularLocation>
        <location evidence="1">Membrane</location>
        <topology evidence="1">Single-pass membrane protein</topology>
    </subcellularLocation>
</comment>
<evidence type="ECO:0000256" key="5">
    <source>
        <dbReference type="ARBA" id="ARBA00023136"/>
    </source>
</evidence>
<dbReference type="Gene3D" id="2.60.120.290">
    <property type="entry name" value="Spermadhesin, CUB domain"/>
    <property type="match status" value="1"/>
</dbReference>
<dbReference type="InterPro" id="IPR035892">
    <property type="entry name" value="C2_domain_sf"/>
</dbReference>
<keyword evidence="6" id="KW-1015">Disulfide bond</keyword>
<evidence type="ECO:0000256" key="4">
    <source>
        <dbReference type="ARBA" id="ARBA00022989"/>
    </source>
</evidence>
<feature type="domain" description="C2" evidence="10">
    <location>
        <begin position="277"/>
        <end position="395"/>
    </location>
</feature>
<feature type="compositionally biased region" description="Basic and acidic residues" evidence="8">
    <location>
        <begin position="159"/>
        <end position="169"/>
    </location>
</feature>
<sequence length="566" mass="61718">MSPISQIGPAGKANLLPINGPVDVDRGPIMPVPVGIRPELRNYRIEGCAVLGPVGPQAREPGPGGPAKVDIECAGKGVQSSLIHNYRKNPNFSTLVKWSEVADSPRAAVCCTMGGPSSHPAGEIVVNMEPEVPVKKLETMVKLDATSDAAITVDVADEDEKKEKEKGISEETEEEELDESMRDWQSKCFAAIDTMKELRPRAGQLQQQKAPGIDLEEKEEMGNTEGLKGLMKGKEKARAAKEEKEKRTQSLGPSQGSLCTNKVPLPEDMSWKAGYNPTYGMSQGIPSNDPINVLLQVSVTRARDLPAPADISVKADPYIIARLGKTDAREKENSISKQLKPVFGKSFDIKASFPMESMLTVAMDDWDLAGADDHIGETKIDLENGFDSKNCTARGIAQNYPHARGRVGHGCNIWQDLMKPSQILTHLCKEGKVDGPHFSPPGRVKVSDCVSTGPSEIEDDNGNRRPDAAMGMSEAEEGPTVPCEIPSVCKYDYVKIWCGLFSESKLYDKFCGAEVPEMITSQFNKMRTEFKSDSTVSKKSFRAHFFSGISILMLHMCIMDFQGGLA</sequence>
<keyword evidence="12" id="KW-1185">Reference proteome</keyword>
<dbReference type="InterPro" id="IPR000008">
    <property type="entry name" value="C2_dom"/>
</dbReference>
<evidence type="ECO:0000256" key="7">
    <source>
        <dbReference type="PROSITE-ProRule" id="PRU00059"/>
    </source>
</evidence>